<name>A0ABS5K336_9BACT</name>
<dbReference type="Pfam" id="PF03781">
    <property type="entry name" value="FGE-sulfatase"/>
    <property type="match status" value="1"/>
</dbReference>
<reference evidence="2 3" key="1">
    <citation type="journal article" date="2015" name="Int. J. Syst. Evol. Microbiol.">
        <title>Carboxylicivirga linearis sp. nov., isolated from a sea cucumber culture pond.</title>
        <authorList>
            <person name="Wang F.Q."/>
            <person name="Zhou Y.X."/>
            <person name="Lin X.Z."/>
            <person name="Chen G.J."/>
            <person name="Du Z.J."/>
        </authorList>
    </citation>
    <scope>NUCLEOTIDE SEQUENCE [LARGE SCALE GENOMIC DNA]</scope>
    <source>
        <strain evidence="2 3">FB218</strain>
    </source>
</reference>
<dbReference type="InterPro" id="IPR042095">
    <property type="entry name" value="SUMF_sf"/>
</dbReference>
<protein>
    <submittedName>
        <fullName evidence="2">SUMF1/EgtB/PvdO family nonheme iron enzyme</fullName>
    </submittedName>
</protein>
<gene>
    <name evidence="2" type="ORF">KEM10_22230</name>
</gene>
<evidence type="ECO:0000313" key="2">
    <source>
        <dbReference type="EMBL" id="MBS2101019.1"/>
    </source>
</evidence>
<dbReference type="EMBL" id="JAGUCO010000035">
    <property type="protein sequence ID" value="MBS2101019.1"/>
    <property type="molecule type" value="Genomic_DNA"/>
</dbReference>
<dbReference type="Gene3D" id="3.90.1580.10">
    <property type="entry name" value="paralog of FGE (formylglycine-generating enzyme)"/>
    <property type="match status" value="1"/>
</dbReference>
<organism evidence="2 3">
    <name type="scientific">Carboxylicivirga linearis</name>
    <dbReference type="NCBI Taxonomy" id="1628157"/>
    <lineage>
        <taxon>Bacteria</taxon>
        <taxon>Pseudomonadati</taxon>
        <taxon>Bacteroidota</taxon>
        <taxon>Bacteroidia</taxon>
        <taxon>Marinilabiliales</taxon>
        <taxon>Marinilabiliaceae</taxon>
        <taxon>Carboxylicivirga</taxon>
    </lineage>
</organism>
<keyword evidence="3" id="KW-1185">Reference proteome</keyword>
<evidence type="ECO:0000259" key="1">
    <source>
        <dbReference type="Pfam" id="PF03781"/>
    </source>
</evidence>
<dbReference type="InterPro" id="IPR005532">
    <property type="entry name" value="SUMF_dom"/>
</dbReference>
<dbReference type="InterPro" id="IPR016187">
    <property type="entry name" value="CTDL_fold"/>
</dbReference>
<dbReference type="PANTHER" id="PTHR23150:SF19">
    <property type="entry name" value="FORMYLGLYCINE-GENERATING ENZYME"/>
    <property type="match status" value="1"/>
</dbReference>
<dbReference type="RefSeq" id="WP_212219990.1">
    <property type="nucleotide sequence ID" value="NZ_JAGUCO010000035.1"/>
</dbReference>
<proteinExistence type="predicted"/>
<evidence type="ECO:0000313" key="3">
    <source>
        <dbReference type="Proteomes" id="UP000708576"/>
    </source>
</evidence>
<dbReference type="InterPro" id="IPR051043">
    <property type="entry name" value="Sulfatase_Mod_Factor_Kinase"/>
</dbReference>
<feature type="domain" description="Sulfatase-modifying factor enzyme-like" evidence="1">
    <location>
        <begin position="24"/>
        <end position="223"/>
    </location>
</feature>
<dbReference type="Proteomes" id="UP000708576">
    <property type="component" value="Unassembled WGS sequence"/>
</dbReference>
<accession>A0ABS5K336</accession>
<dbReference type="PANTHER" id="PTHR23150">
    <property type="entry name" value="SULFATASE MODIFYING FACTOR 1, 2"/>
    <property type="match status" value="1"/>
</dbReference>
<dbReference type="SUPFAM" id="SSF56436">
    <property type="entry name" value="C-type lectin-like"/>
    <property type="match status" value="1"/>
</dbReference>
<sequence length="264" mass="30775">MKITQINIVVASLMALLVFNSSTPKRKDSDKKYKEVSHLFYAASYEVTNKEFKEYLQDIKTRNIVEYEKNYPDTTLWMKKFPNSFNQPMVENYFVHSAFDNYPVVNITKEAAEDYCSWLTEQYNSQLKRKYKKVVFRLPHEQEWIQMSSVLAGHNLPWYGSFAYEPTSEAYCANVKFENKWSKTNKYDYNADGSLYTSQVGNYKSNKLGLYDMIGNVAEITNNGVIKGGSWDNTIDECVVNKTQDYQLPDPRVGFRVVMLVEEL</sequence>
<comment type="caution">
    <text evidence="2">The sequence shown here is derived from an EMBL/GenBank/DDBJ whole genome shotgun (WGS) entry which is preliminary data.</text>
</comment>